<organism evidence="1 2">
    <name type="scientific">Myxozyma melibiosi</name>
    <dbReference type="NCBI Taxonomy" id="54550"/>
    <lineage>
        <taxon>Eukaryota</taxon>
        <taxon>Fungi</taxon>
        <taxon>Dikarya</taxon>
        <taxon>Ascomycota</taxon>
        <taxon>Saccharomycotina</taxon>
        <taxon>Lipomycetes</taxon>
        <taxon>Lipomycetales</taxon>
        <taxon>Lipomycetaceae</taxon>
        <taxon>Myxozyma</taxon>
    </lineage>
</organism>
<evidence type="ECO:0000313" key="1">
    <source>
        <dbReference type="EMBL" id="KAK7204742.1"/>
    </source>
</evidence>
<reference evidence="1 2" key="1">
    <citation type="submission" date="2024-03" db="EMBL/GenBank/DDBJ databases">
        <title>Genome-scale model development and genomic sequencing of the oleaginous clade Lipomyces.</title>
        <authorList>
            <consortium name="Lawrence Berkeley National Laboratory"/>
            <person name="Czajka J.J."/>
            <person name="Han Y."/>
            <person name="Kim J."/>
            <person name="Mondo S.J."/>
            <person name="Hofstad B.A."/>
            <person name="Robles A."/>
            <person name="Haridas S."/>
            <person name="Riley R."/>
            <person name="LaButti K."/>
            <person name="Pangilinan J."/>
            <person name="Andreopoulos W."/>
            <person name="Lipzen A."/>
            <person name="Yan J."/>
            <person name="Wang M."/>
            <person name="Ng V."/>
            <person name="Grigoriev I.V."/>
            <person name="Spatafora J.W."/>
            <person name="Magnuson J.K."/>
            <person name="Baker S.E."/>
            <person name="Pomraning K.R."/>
        </authorList>
    </citation>
    <scope>NUCLEOTIDE SEQUENCE [LARGE SCALE GENOMIC DNA]</scope>
    <source>
        <strain evidence="1 2">Phaff 52-87</strain>
    </source>
</reference>
<accession>A0ABR1F4F9</accession>
<dbReference type="GeneID" id="90035471"/>
<keyword evidence="2" id="KW-1185">Reference proteome</keyword>
<gene>
    <name evidence="1" type="ORF">BZA70DRAFT_182687</name>
</gene>
<name>A0ABR1F4F9_9ASCO</name>
<dbReference type="EMBL" id="JBBJBU010000007">
    <property type="protein sequence ID" value="KAK7204742.1"/>
    <property type="molecule type" value="Genomic_DNA"/>
</dbReference>
<comment type="caution">
    <text evidence="1">The sequence shown here is derived from an EMBL/GenBank/DDBJ whole genome shotgun (WGS) entry which is preliminary data.</text>
</comment>
<evidence type="ECO:0000313" key="2">
    <source>
        <dbReference type="Proteomes" id="UP001498771"/>
    </source>
</evidence>
<sequence>MTVVSTFTCTSLSSSCVACTLSCSSIHCLLDTTASLPSPSVFSCNALLGFVVQTGICNSTVFYLTRSFIRKNVYATSSRCSRSGTPGLPLFSFHLSHDRLNSRVALRCSLNRPILIHIINSIHFVLIKRLVDSFGLGARCMVRAELRWAGFGGGAGAFSAAASHSGPWIFADMSVILAKSR</sequence>
<proteinExistence type="predicted"/>
<dbReference type="Proteomes" id="UP001498771">
    <property type="component" value="Unassembled WGS sequence"/>
</dbReference>
<dbReference type="RefSeq" id="XP_064767775.1">
    <property type="nucleotide sequence ID" value="XM_064909959.1"/>
</dbReference>
<protein>
    <recommendedName>
        <fullName evidence="3">Secreted protein</fullName>
    </recommendedName>
</protein>
<evidence type="ECO:0008006" key="3">
    <source>
        <dbReference type="Google" id="ProtNLM"/>
    </source>
</evidence>